<accession>A0A0S4LW21</accession>
<feature type="domain" description="Glycoside hydrolase family 13 N-terminal" evidence="1">
    <location>
        <begin position="44"/>
        <end position="101"/>
    </location>
</feature>
<dbReference type="EC" id="2.4.1.-" evidence="2"/>
<dbReference type="SUPFAM" id="SSF81296">
    <property type="entry name" value="E set domains"/>
    <property type="match status" value="1"/>
</dbReference>
<dbReference type="GO" id="GO:0005975">
    <property type="term" value="P:carbohydrate metabolic process"/>
    <property type="evidence" value="ECO:0007669"/>
    <property type="project" value="InterPro"/>
</dbReference>
<dbReference type="Gene3D" id="2.60.40.10">
    <property type="entry name" value="Immunoglobulins"/>
    <property type="match status" value="1"/>
</dbReference>
<keyword evidence="2" id="KW-0378">Hydrolase</keyword>
<dbReference type="GO" id="GO:0004553">
    <property type="term" value="F:hydrolase activity, hydrolyzing O-glycosyl compounds"/>
    <property type="evidence" value="ECO:0007669"/>
    <property type="project" value="InterPro"/>
</dbReference>
<evidence type="ECO:0000313" key="3">
    <source>
        <dbReference type="Proteomes" id="UP000199032"/>
    </source>
</evidence>
<keyword evidence="2" id="KW-0808">Transferase</keyword>
<dbReference type="GO" id="GO:0016757">
    <property type="term" value="F:glycosyltransferase activity"/>
    <property type="evidence" value="ECO:0007669"/>
    <property type="project" value="UniProtKB-KW"/>
</dbReference>
<dbReference type="AlphaFoldDB" id="A0A0S4LW21"/>
<keyword evidence="2" id="KW-0328">Glycosyltransferase</keyword>
<proteinExistence type="predicted"/>
<dbReference type="EMBL" id="CZQA01000013">
    <property type="protein sequence ID" value="CUS39202.1"/>
    <property type="molecule type" value="Genomic_DNA"/>
</dbReference>
<dbReference type="Pfam" id="PF02922">
    <property type="entry name" value="CBM_48"/>
    <property type="match status" value="1"/>
</dbReference>
<dbReference type="InterPro" id="IPR014756">
    <property type="entry name" value="Ig_E-set"/>
</dbReference>
<dbReference type="CDD" id="cd07184">
    <property type="entry name" value="E_set_Isoamylase_like_N"/>
    <property type="match status" value="1"/>
</dbReference>
<protein>
    <submittedName>
        <fullName evidence="2">Putative Glycosyl hydrolase, family 13</fullName>
        <ecNumber evidence="2">2.4.1.-</ecNumber>
    </submittedName>
</protein>
<organism evidence="2 3">
    <name type="scientific">Candidatus Nitrospira nitrosa</name>
    <dbReference type="NCBI Taxonomy" id="1742972"/>
    <lineage>
        <taxon>Bacteria</taxon>
        <taxon>Pseudomonadati</taxon>
        <taxon>Nitrospirota</taxon>
        <taxon>Nitrospiria</taxon>
        <taxon>Nitrospirales</taxon>
        <taxon>Nitrospiraceae</taxon>
        <taxon>Nitrospira</taxon>
    </lineage>
</organism>
<gene>
    <name evidence="2" type="ORF">COMA1_70086</name>
</gene>
<name>A0A0S4LW21_9BACT</name>
<sequence>MGRQLKRLGRVPRTTLIVIMLLSGFWACTKPPVMKPSAPKPLAGAVRFTLLAPGATQVFLVGSFNGWAKEATPMTILNGALWSVTVPLKVGEYPFMYVIDGKQWITPPQAEDFVTDGFGQTNGVVIVR</sequence>
<dbReference type="STRING" id="1742972.COMA1_70086"/>
<evidence type="ECO:0000259" key="1">
    <source>
        <dbReference type="Pfam" id="PF02922"/>
    </source>
</evidence>
<dbReference type="OrthoDB" id="9798643at2"/>
<dbReference type="InterPro" id="IPR013783">
    <property type="entry name" value="Ig-like_fold"/>
</dbReference>
<dbReference type="InterPro" id="IPR004193">
    <property type="entry name" value="Glyco_hydro_13_N"/>
</dbReference>
<evidence type="ECO:0000313" key="2">
    <source>
        <dbReference type="EMBL" id="CUS39202.1"/>
    </source>
</evidence>
<keyword evidence="3" id="KW-1185">Reference proteome</keyword>
<reference evidence="2 3" key="1">
    <citation type="submission" date="2015-10" db="EMBL/GenBank/DDBJ databases">
        <authorList>
            <person name="Gilbert D.G."/>
        </authorList>
    </citation>
    <scope>NUCLEOTIDE SEQUENCE [LARGE SCALE GENOMIC DNA]</scope>
    <source>
        <strain evidence="2">COMA1</strain>
    </source>
</reference>
<dbReference type="Proteomes" id="UP000199032">
    <property type="component" value="Unassembled WGS sequence"/>
</dbReference>